<comment type="caution">
    <text evidence="1">The sequence shown here is derived from an EMBL/GenBank/DDBJ whole genome shotgun (WGS) entry which is preliminary data.</text>
</comment>
<gene>
    <name evidence="1" type="ORF">HW561_02435</name>
</gene>
<dbReference type="EMBL" id="JABXWT010000001">
    <property type="protein sequence ID" value="NVO54646.1"/>
    <property type="molecule type" value="Genomic_DNA"/>
</dbReference>
<keyword evidence="1" id="KW-0540">Nuclease</keyword>
<dbReference type="RefSeq" id="WP_176861628.1">
    <property type="nucleotide sequence ID" value="NZ_JABXWT010000001.1"/>
</dbReference>
<dbReference type="GO" id="GO:0004519">
    <property type="term" value="F:endonuclease activity"/>
    <property type="evidence" value="ECO:0007669"/>
    <property type="project" value="UniProtKB-KW"/>
</dbReference>
<name>A0ABX2PLQ8_9RHOB</name>
<protein>
    <submittedName>
        <fullName evidence="1">HNH endonuclease</fullName>
    </submittedName>
</protein>
<organism evidence="1 2">
    <name type="scientific">Ruegeria haliotis</name>
    <dbReference type="NCBI Taxonomy" id="2747601"/>
    <lineage>
        <taxon>Bacteria</taxon>
        <taxon>Pseudomonadati</taxon>
        <taxon>Pseudomonadota</taxon>
        <taxon>Alphaproteobacteria</taxon>
        <taxon>Rhodobacterales</taxon>
        <taxon>Roseobacteraceae</taxon>
        <taxon>Ruegeria</taxon>
    </lineage>
</organism>
<proteinExistence type="predicted"/>
<accession>A0ABX2PLQ8</accession>
<evidence type="ECO:0000313" key="1">
    <source>
        <dbReference type="EMBL" id="NVO54646.1"/>
    </source>
</evidence>
<reference evidence="1 2" key="1">
    <citation type="submission" date="2020-06" db="EMBL/GenBank/DDBJ databases">
        <authorList>
            <person name="Cao W.R."/>
        </authorList>
    </citation>
    <scope>NUCLEOTIDE SEQUENCE [LARGE SCALE GENOMIC DNA]</scope>
    <source>
        <strain evidence="1 2">B1Z28</strain>
    </source>
</reference>
<keyword evidence="1" id="KW-0378">Hydrolase</keyword>
<dbReference type="Proteomes" id="UP000630805">
    <property type="component" value="Unassembled WGS sequence"/>
</dbReference>
<keyword evidence="1" id="KW-0255">Endonuclease</keyword>
<sequence length="295" mass="33556">MSDFDDLKPKDRENIDFLLEKSGFDMAGWVQKKVDEQLRIGVSPRQPKWAPRSDGSHWAWKQGDKIVLSVWHDPLHLIERDGKVVATSADRARDIREGKNQKALEFAEIIAAAVEEKLYIQTIVLLPKKTGNPGKKMESSGKREFDSAPWTVTAFNGETGEYEVTRGKHPFPDPMPIDPELRAFEGEKRGRFVSGRYRERRLREQKVKKFKQDHGRLFCEVPDCGFDFELAYGEIGRDFAEVHHLNQLSKAPENGTGTALDQFAVVCANCHRMIHRGGECRALKEVSPKGARNVQ</sequence>
<keyword evidence="2" id="KW-1185">Reference proteome</keyword>
<evidence type="ECO:0000313" key="2">
    <source>
        <dbReference type="Proteomes" id="UP000630805"/>
    </source>
</evidence>